<protein>
    <submittedName>
        <fullName evidence="2">Uncharacterized protein</fullName>
    </submittedName>
</protein>
<sequence>MTSSTPQPDTSHGLKKSLAGIFKSPAADAYNKVLANTADQAEGDDSSLNSDLKGTPLSDEEKARRLVEQRNATSPTGNFVLGAYRPAAASQGYGDYYTAKGATGK</sequence>
<gene>
    <name evidence="2" type="ORF">DL546_008852</name>
</gene>
<accession>A0A420YM88</accession>
<feature type="region of interest" description="Disordered" evidence="1">
    <location>
        <begin position="38"/>
        <end position="78"/>
    </location>
</feature>
<evidence type="ECO:0000313" key="3">
    <source>
        <dbReference type="Proteomes" id="UP000275385"/>
    </source>
</evidence>
<proteinExistence type="predicted"/>
<dbReference type="OrthoDB" id="5236126at2759"/>
<comment type="caution">
    <text evidence="2">The sequence shown here is derived from an EMBL/GenBank/DDBJ whole genome shotgun (WGS) entry which is preliminary data.</text>
</comment>
<evidence type="ECO:0000256" key="1">
    <source>
        <dbReference type="SAM" id="MobiDB-lite"/>
    </source>
</evidence>
<dbReference type="AlphaFoldDB" id="A0A420YM88"/>
<reference evidence="2 3" key="1">
    <citation type="submission" date="2018-08" db="EMBL/GenBank/DDBJ databases">
        <title>Draft genome of the lignicolous fungus Coniochaeta pulveracea.</title>
        <authorList>
            <person name="Borstlap C.J."/>
            <person name="De Witt R.N."/>
            <person name="Botha A."/>
            <person name="Volschenk H."/>
        </authorList>
    </citation>
    <scope>NUCLEOTIDE SEQUENCE [LARGE SCALE GENOMIC DNA]</scope>
    <source>
        <strain evidence="2 3">CAB683</strain>
    </source>
</reference>
<name>A0A420YM88_9PEZI</name>
<feature type="compositionally biased region" description="Basic and acidic residues" evidence="1">
    <location>
        <begin position="59"/>
        <end position="68"/>
    </location>
</feature>
<dbReference type="EMBL" id="QVQW01000003">
    <property type="protein sequence ID" value="RKU48906.1"/>
    <property type="molecule type" value="Genomic_DNA"/>
</dbReference>
<keyword evidence="3" id="KW-1185">Reference proteome</keyword>
<evidence type="ECO:0000313" key="2">
    <source>
        <dbReference type="EMBL" id="RKU48906.1"/>
    </source>
</evidence>
<dbReference type="Proteomes" id="UP000275385">
    <property type="component" value="Unassembled WGS sequence"/>
</dbReference>
<organism evidence="2 3">
    <name type="scientific">Coniochaeta pulveracea</name>
    <dbReference type="NCBI Taxonomy" id="177199"/>
    <lineage>
        <taxon>Eukaryota</taxon>
        <taxon>Fungi</taxon>
        <taxon>Dikarya</taxon>
        <taxon>Ascomycota</taxon>
        <taxon>Pezizomycotina</taxon>
        <taxon>Sordariomycetes</taxon>
        <taxon>Sordariomycetidae</taxon>
        <taxon>Coniochaetales</taxon>
        <taxon>Coniochaetaceae</taxon>
        <taxon>Coniochaeta</taxon>
    </lineage>
</organism>